<evidence type="ECO:0000313" key="2">
    <source>
        <dbReference type="Proteomes" id="UP000695022"/>
    </source>
</evidence>
<proteinExistence type="inferred from homology"/>
<sequence length="92" mass="9955">MPACANVSLQFGPYESCAEVKHRTERLEGLKVVLTSHGHTVQMEQIETWNAVCLVVNGEVVFQCDINDLDFGGDGTLDGLCGQALQAVVNSF</sequence>
<dbReference type="PANTHER" id="PTHR28448">
    <property type="entry name" value="UPF0728 PROTEIN C10ORF53"/>
    <property type="match status" value="1"/>
</dbReference>
<dbReference type="GeneID" id="106813095"/>
<keyword evidence="2" id="KW-1185">Reference proteome</keyword>
<reference evidence="3" key="1">
    <citation type="submission" date="2025-08" db="UniProtKB">
        <authorList>
            <consortium name="RefSeq"/>
        </authorList>
    </citation>
    <scope>IDENTIFICATION</scope>
</reference>
<evidence type="ECO:0000313" key="3">
    <source>
        <dbReference type="RefSeq" id="XP_014672636.1"/>
    </source>
</evidence>
<dbReference type="InterPro" id="IPR027885">
    <property type="entry name" value="UPF0728"/>
</dbReference>
<accession>A0ABM1EKB5</accession>
<protein>
    <submittedName>
        <fullName evidence="3">UPF0728 protein-like</fullName>
    </submittedName>
</protein>
<comment type="similarity">
    <text evidence="1">Belongs to the UPF0728 family.</text>
</comment>
<organism evidence="2 3">
    <name type="scientific">Priapulus caudatus</name>
    <name type="common">Priapulid worm</name>
    <dbReference type="NCBI Taxonomy" id="37621"/>
    <lineage>
        <taxon>Eukaryota</taxon>
        <taxon>Metazoa</taxon>
        <taxon>Ecdysozoa</taxon>
        <taxon>Scalidophora</taxon>
        <taxon>Priapulida</taxon>
        <taxon>Priapulimorpha</taxon>
        <taxon>Priapulimorphida</taxon>
        <taxon>Priapulidae</taxon>
        <taxon>Priapulus</taxon>
    </lineage>
</organism>
<dbReference type="Proteomes" id="UP000695022">
    <property type="component" value="Unplaced"/>
</dbReference>
<dbReference type="RefSeq" id="XP_014672636.1">
    <property type="nucleotide sequence ID" value="XM_014817150.1"/>
</dbReference>
<dbReference type="PANTHER" id="PTHR28448:SF1">
    <property type="entry name" value="UPF0728 PROTEIN C10ORF53"/>
    <property type="match status" value="1"/>
</dbReference>
<evidence type="ECO:0000256" key="1">
    <source>
        <dbReference type="ARBA" id="ARBA00009973"/>
    </source>
</evidence>
<gene>
    <name evidence="3" type="primary">LOC106813095</name>
</gene>
<dbReference type="Pfam" id="PF15092">
    <property type="entry name" value="UPF0728"/>
    <property type="match status" value="1"/>
</dbReference>
<name>A0ABM1EKB5_PRICU</name>